<proteinExistence type="predicted"/>
<dbReference type="InterPro" id="IPR023213">
    <property type="entry name" value="CAT-like_dom_sf"/>
</dbReference>
<name>A0A368SXF5_9ACTN</name>
<accession>A0A368SXF5</accession>
<reference evidence="1 2" key="1">
    <citation type="submission" date="2018-04" db="EMBL/GenBank/DDBJ databases">
        <title>Novel actinobacteria from marine sediment.</title>
        <authorList>
            <person name="Ng Z.Y."/>
            <person name="Tan G.Y.A."/>
        </authorList>
    </citation>
    <scope>NUCLEOTIDE SEQUENCE [LARGE SCALE GENOMIC DNA]</scope>
    <source>
        <strain evidence="1 2">TPS81</strain>
    </source>
</reference>
<feature type="non-terminal residue" evidence="1">
    <location>
        <position position="109"/>
    </location>
</feature>
<dbReference type="AlphaFoldDB" id="A0A368SXF5"/>
<dbReference type="Proteomes" id="UP000253318">
    <property type="component" value="Unassembled WGS sequence"/>
</dbReference>
<dbReference type="EMBL" id="QEIN01000583">
    <property type="protein sequence ID" value="RCV47234.1"/>
    <property type="molecule type" value="Genomic_DNA"/>
</dbReference>
<organism evidence="1 2">
    <name type="scientific">Marinitenerispora sediminis</name>
    <dbReference type="NCBI Taxonomy" id="1931232"/>
    <lineage>
        <taxon>Bacteria</taxon>
        <taxon>Bacillati</taxon>
        <taxon>Actinomycetota</taxon>
        <taxon>Actinomycetes</taxon>
        <taxon>Streptosporangiales</taxon>
        <taxon>Nocardiopsidaceae</taxon>
        <taxon>Marinitenerispora</taxon>
    </lineage>
</organism>
<evidence type="ECO:0000313" key="2">
    <source>
        <dbReference type="Proteomes" id="UP000253318"/>
    </source>
</evidence>
<sequence>LLVERHESLRTLFRHRDGELTQHVVGPGELDVAVLLADGAAESDSRELFIAHQRGMCATGFDFAAELPFRPLVGLVDGTPRGLGFCMPHVAGDLPATRLMVAELRTALA</sequence>
<feature type="non-terminal residue" evidence="1">
    <location>
        <position position="1"/>
    </location>
</feature>
<keyword evidence="2" id="KW-1185">Reference proteome</keyword>
<dbReference type="SUPFAM" id="SSF52777">
    <property type="entry name" value="CoA-dependent acyltransferases"/>
    <property type="match status" value="1"/>
</dbReference>
<evidence type="ECO:0008006" key="3">
    <source>
        <dbReference type="Google" id="ProtNLM"/>
    </source>
</evidence>
<dbReference type="Gene3D" id="3.30.559.10">
    <property type="entry name" value="Chloramphenicol acetyltransferase-like domain"/>
    <property type="match status" value="1"/>
</dbReference>
<gene>
    <name evidence="1" type="ORF">DEF24_27425</name>
</gene>
<dbReference type="RefSeq" id="WP_220270102.1">
    <property type="nucleotide sequence ID" value="NZ_QEIN01000583.1"/>
</dbReference>
<evidence type="ECO:0000313" key="1">
    <source>
        <dbReference type="EMBL" id="RCV47234.1"/>
    </source>
</evidence>
<protein>
    <recommendedName>
        <fullName evidence="3">Condensation domain-containing protein</fullName>
    </recommendedName>
</protein>
<comment type="caution">
    <text evidence="1">The sequence shown here is derived from an EMBL/GenBank/DDBJ whole genome shotgun (WGS) entry which is preliminary data.</text>
</comment>